<dbReference type="InterPro" id="IPR038731">
    <property type="entry name" value="RgtA/B/C-like"/>
</dbReference>
<dbReference type="PANTHER" id="PTHR41710">
    <property type="entry name" value="GLYCOSYL TRANSFERASE, FAMILY 39"/>
    <property type="match status" value="1"/>
</dbReference>
<keyword evidence="1" id="KW-0472">Membrane</keyword>
<feature type="transmembrane region" description="Helical" evidence="1">
    <location>
        <begin position="650"/>
        <end position="669"/>
    </location>
</feature>
<feature type="transmembrane region" description="Helical" evidence="1">
    <location>
        <begin position="616"/>
        <end position="638"/>
    </location>
</feature>
<keyword evidence="1" id="KW-1133">Transmembrane helix</keyword>
<evidence type="ECO:0000256" key="1">
    <source>
        <dbReference type="SAM" id="Phobius"/>
    </source>
</evidence>
<feature type="transmembrane region" description="Helical" evidence="1">
    <location>
        <begin position="345"/>
        <end position="365"/>
    </location>
</feature>
<sequence>MNIPRDPAQSLSGFSPKNLMSRLWAGRTFGWLEAGFLLIVVVALVMRLWELGGRTVHYDEAIHLHFAWKLSESDGAFLGWPWIFGSNYIHSPWMHGPFQIEFTAVMFKLFGDTDVTARLGYVLFGTALVAVPYFFRDYLGRTASFLAAMMLTLSPTLLYFSRFGRNDIIMAFLAASLLVLMWRYLHEGHRHYLYIASAVLALMFATKETAYLVVAVFGLMMLVMSMPDLLPVLRRRLRLSDIGRPAGFLLLLATLTLPQWSAVSWLVQGIFGLTLVNPDLQTDANVANVDGTPGLVGAPAWADETLLLPIKDLGISVHIAAVIIGLALLAWLINREQFTLRRISCLGGVPLAVTAAICLLLFRPLADVVDNKGVPALDLALAILLAAGAVSALVYFRYPAQRSTLLMAIPAFVAALYAVLFTPVLDLQGVVDRILPSEVTIGAAANGLPVNYVVALCVLSGAIVVSVVLGVRWLGGAWLACAGIFYFIWAALYTTLFTQMSGVFSGSWQGMGYWVAQQDVARGNQPWYYYFVGLPVYELLPVVFGIAGAVYFIKRGDRLGLALTLWAGVTFLAYTLASEKMPWLLVNITLPLVFLSAKFLGELAESVHWRQALRQGAAGLFFLAPMGALGGLFFLYAYTDGEEVLTVQHWGVLAGAAAALTAAAFLVRITSSARGGALAALGIAALLMGFGTWGALRASYTFDDSNHEILVYAQGGSDLRETFAALEEQVFSSTAGYPDSDFSQRRAVEVDYDIWYPFQWYVRDAESRGLLRFTCFKDEGDDGWNDSCNSLNTAPEDGEFKPDSLLLASDHADQEDAELKEYEKSDVLHSLLWFPETYRRPSEARQNEEWTEELKKDLPFFKDVATSRRAWRNALSYWIFRDLKQDWFTGDYYTFSR</sequence>
<dbReference type="EMBL" id="FAXA01000385">
    <property type="protein sequence ID" value="CUV03254.1"/>
    <property type="molecule type" value="Genomic_DNA"/>
</dbReference>
<proteinExistence type="predicted"/>
<feature type="transmembrane region" description="Helical" evidence="1">
    <location>
        <begin position="528"/>
        <end position="552"/>
    </location>
</feature>
<keyword evidence="1" id="KW-0812">Transmembrane</keyword>
<feature type="transmembrane region" description="Helical" evidence="1">
    <location>
        <begin position="583"/>
        <end position="604"/>
    </location>
</feature>
<feature type="transmembrane region" description="Helical" evidence="1">
    <location>
        <begin position="559"/>
        <end position="577"/>
    </location>
</feature>
<feature type="transmembrane region" description="Helical" evidence="1">
    <location>
        <begin position="168"/>
        <end position="185"/>
    </location>
</feature>
<feature type="transmembrane region" description="Helical" evidence="1">
    <location>
        <begin position="29"/>
        <end position="49"/>
    </location>
</feature>
<gene>
    <name evidence="3" type="ORF">MGWOODY_Clf1434</name>
</gene>
<feature type="transmembrane region" description="Helical" evidence="1">
    <location>
        <begin position="313"/>
        <end position="333"/>
    </location>
</feature>
<feature type="transmembrane region" description="Helical" evidence="1">
    <location>
        <begin position="486"/>
        <end position="508"/>
    </location>
</feature>
<dbReference type="NCBIfam" id="TIGR03663">
    <property type="entry name" value="flippase activity-associated protein Agl23"/>
    <property type="match status" value="1"/>
</dbReference>
<feature type="transmembrane region" description="Helical" evidence="1">
    <location>
        <begin position="452"/>
        <end position="474"/>
    </location>
</feature>
<dbReference type="InterPro" id="IPR019962">
    <property type="entry name" value="CHP03663"/>
</dbReference>
<protein>
    <submittedName>
        <fullName evidence="3">Conserved protein</fullName>
    </submittedName>
</protein>
<dbReference type="AlphaFoldDB" id="A0A160VAP1"/>
<feature type="transmembrane region" description="Helical" evidence="1">
    <location>
        <begin position="115"/>
        <end position="135"/>
    </location>
</feature>
<dbReference type="Pfam" id="PF13231">
    <property type="entry name" value="PMT_2"/>
    <property type="match status" value="1"/>
</dbReference>
<dbReference type="PANTHER" id="PTHR41710:SF2">
    <property type="entry name" value="GLYCOSYL TRANSFERASE FAMILY 39_83 DOMAIN-CONTAINING PROTEIN"/>
    <property type="match status" value="1"/>
</dbReference>
<feature type="transmembrane region" description="Helical" evidence="1">
    <location>
        <begin position="405"/>
        <end position="425"/>
    </location>
</feature>
<feature type="transmembrane region" description="Helical" evidence="1">
    <location>
        <begin position="191"/>
        <end position="224"/>
    </location>
</feature>
<reference evidence="3" key="1">
    <citation type="submission" date="2015-10" db="EMBL/GenBank/DDBJ databases">
        <authorList>
            <person name="Gilbert D.G."/>
        </authorList>
    </citation>
    <scope>NUCLEOTIDE SEQUENCE</scope>
</reference>
<feature type="transmembrane region" description="Helical" evidence="1">
    <location>
        <begin position="141"/>
        <end position="161"/>
    </location>
</feature>
<accession>A0A160VAP1</accession>
<feature type="domain" description="Glycosyltransferase RgtA/B/C/D-like" evidence="2">
    <location>
        <begin position="97"/>
        <end position="223"/>
    </location>
</feature>
<evidence type="ECO:0000259" key="2">
    <source>
        <dbReference type="Pfam" id="PF13231"/>
    </source>
</evidence>
<name>A0A160VAP1_9ZZZZ</name>
<feature type="transmembrane region" description="Helical" evidence="1">
    <location>
        <begin position="377"/>
        <end position="398"/>
    </location>
</feature>
<feature type="transmembrane region" description="Helical" evidence="1">
    <location>
        <begin position="676"/>
        <end position="696"/>
    </location>
</feature>
<feature type="transmembrane region" description="Helical" evidence="1">
    <location>
        <begin position="245"/>
        <end position="267"/>
    </location>
</feature>
<organism evidence="3">
    <name type="scientific">hydrothermal vent metagenome</name>
    <dbReference type="NCBI Taxonomy" id="652676"/>
    <lineage>
        <taxon>unclassified sequences</taxon>
        <taxon>metagenomes</taxon>
        <taxon>ecological metagenomes</taxon>
    </lineage>
</organism>
<evidence type="ECO:0000313" key="3">
    <source>
        <dbReference type="EMBL" id="CUV03254.1"/>
    </source>
</evidence>